<accession>A0ABU5RQN5</accession>
<comment type="subcellular location">
    <subcellularLocation>
        <location evidence="6">Cytoplasm</location>
    </subcellularLocation>
</comment>
<dbReference type="GO" id="GO:0016301">
    <property type="term" value="F:kinase activity"/>
    <property type="evidence" value="ECO:0007669"/>
    <property type="project" value="UniProtKB-KW"/>
</dbReference>
<evidence type="ECO:0000256" key="2">
    <source>
        <dbReference type="ARBA" id="ARBA00022679"/>
    </source>
</evidence>
<dbReference type="Proteomes" id="UP001304461">
    <property type="component" value="Unassembled WGS sequence"/>
</dbReference>
<comment type="caution">
    <text evidence="8">The sequence shown here is derived from an EMBL/GenBank/DDBJ whole genome shotgun (WGS) entry which is preliminary data.</text>
</comment>
<dbReference type="InterPro" id="IPR023865">
    <property type="entry name" value="Aliphatic_acid_kinase_CS"/>
</dbReference>
<dbReference type="Gene3D" id="3.30.420.40">
    <property type="match status" value="2"/>
</dbReference>
<keyword evidence="2 6" id="KW-0808">Transferase</keyword>
<dbReference type="RefSeq" id="WP_323304207.1">
    <property type="nucleotide sequence ID" value="NZ_JAYGHX010000001.1"/>
</dbReference>
<comment type="similarity">
    <text evidence="1 6 7">Belongs to the acetokinase family.</text>
</comment>
<dbReference type="PANTHER" id="PTHR21060:SF15">
    <property type="entry name" value="ACETATE KINASE-RELATED"/>
    <property type="match status" value="1"/>
</dbReference>
<name>A0ABU5RQN5_9CYAN</name>
<organism evidence="8 9">
    <name type="scientific">Cyanobium gracile UHCC 0139</name>
    <dbReference type="NCBI Taxonomy" id="3110308"/>
    <lineage>
        <taxon>Bacteria</taxon>
        <taxon>Bacillati</taxon>
        <taxon>Cyanobacteriota</taxon>
        <taxon>Cyanophyceae</taxon>
        <taxon>Synechococcales</taxon>
        <taxon>Prochlorococcaceae</taxon>
        <taxon>Cyanobium</taxon>
    </lineage>
</organism>
<dbReference type="PROSITE" id="PS01076">
    <property type="entry name" value="ACETATE_KINASE_2"/>
    <property type="match status" value="1"/>
</dbReference>
<feature type="binding site" evidence="6">
    <location>
        <begin position="197"/>
        <end position="201"/>
    </location>
    <ligand>
        <name>ATP</name>
        <dbReference type="ChEBI" id="CHEBI:30616"/>
    </ligand>
</feature>
<evidence type="ECO:0000313" key="9">
    <source>
        <dbReference type="Proteomes" id="UP001304461"/>
    </source>
</evidence>
<dbReference type="HAMAP" id="MF_00020">
    <property type="entry name" value="Acetate_kinase"/>
    <property type="match status" value="1"/>
</dbReference>
<feature type="binding site" evidence="6">
    <location>
        <begin position="319"/>
        <end position="323"/>
    </location>
    <ligand>
        <name>ATP</name>
        <dbReference type="ChEBI" id="CHEBI:30616"/>
    </ligand>
</feature>
<keyword evidence="9" id="KW-1185">Reference proteome</keyword>
<dbReference type="PIRSF" id="PIRSF000722">
    <property type="entry name" value="Acetate_prop_kin"/>
    <property type="match status" value="1"/>
</dbReference>
<feature type="binding site" evidence="6">
    <location>
        <position position="85"/>
    </location>
    <ligand>
        <name>substrate</name>
    </ligand>
</feature>
<evidence type="ECO:0000313" key="8">
    <source>
        <dbReference type="EMBL" id="MEA5390089.1"/>
    </source>
</evidence>
<feature type="site" description="Transition state stabilizer" evidence="6">
    <location>
        <position position="173"/>
    </location>
</feature>
<comment type="caution">
    <text evidence="6">Lacks conserved residue(s) required for the propagation of feature annotation.</text>
</comment>
<feature type="binding site" evidence="6">
    <location>
        <position position="350"/>
    </location>
    <ligand>
        <name>Mg(2+)</name>
        <dbReference type="ChEBI" id="CHEBI:18420"/>
    </ligand>
</feature>
<keyword evidence="5 6" id="KW-0067">ATP-binding</keyword>
<dbReference type="InterPro" id="IPR000890">
    <property type="entry name" value="Aliphatic_acid_kin_short-chain"/>
</dbReference>
<evidence type="ECO:0000256" key="7">
    <source>
        <dbReference type="RuleBase" id="RU003835"/>
    </source>
</evidence>
<evidence type="ECO:0000256" key="6">
    <source>
        <dbReference type="HAMAP-Rule" id="MF_00020"/>
    </source>
</evidence>
<comment type="catalytic activity">
    <reaction evidence="6">
        <text>acetate + ATP = acetyl phosphate + ADP</text>
        <dbReference type="Rhea" id="RHEA:11352"/>
        <dbReference type="ChEBI" id="CHEBI:22191"/>
        <dbReference type="ChEBI" id="CHEBI:30089"/>
        <dbReference type="ChEBI" id="CHEBI:30616"/>
        <dbReference type="ChEBI" id="CHEBI:456216"/>
        <dbReference type="EC" id="2.7.2.1"/>
    </reaction>
</comment>
<evidence type="ECO:0000256" key="3">
    <source>
        <dbReference type="ARBA" id="ARBA00022741"/>
    </source>
</evidence>
<evidence type="ECO:0000256" key="5">
    <source>
        <dbReference type="ARBA" id="ARBA00022840"/>
    </source>
</evidence>
<keyword evidence="4 6" id="KW-0418">Kinase</keyword>
<keyword evidence="6" id="KW-0460">Magnesium</keyword>
<dbReference type="PANTHER" id="PTHR21060">
    <property type="entry name" value="ACETATE KINASE"/>
    <property type="match status" value="1"/>
</dbReference>
<keyword evidence="6" id="KW-0963">Cytoplasm</keyword>
<dbReference type="EC" id="2.7.2.1" evidence="6"/>
<proteinExistence type="inferred from homology"/>
<comment type="function">
    <text evidence="6">Catalyzes the formation of acetyl phosphate from acetate and ATP. Can also catalyze the reverse reaction.</text>
</comment>
<dbReference type="InterPro" id="IPR043129">
    <property type="entry name" value="ATPase_NBD"/>
</dbReference>
<dbReference type="PRINTS" id="PR00471">
    <property type="entry name" value="ACETATEKNASE"/>
</dbReference>
<comment type="pathway">
    <text evidence="6">Metabolic intermediate biosynthesis; acetyl-CoA biosynthesis; acetyl-CoA from acetate: step 1/2.</text>
</comment>
<dbReference type="Pfam" id="PF00871">
    <property type="entry name" value="Acetate_kinase"/>
    <property type="match status" value="1"/>
</dbReference>
<comment type="cofactor">
    <cofactor evidence="6">
        <name>Mg(2+)</name>
        <dbReference type="ChEBI" id="CHEBI:18420"/>
    </cofactor>
    <cofactor evidence="6">
        <name>Mn(2+)</name>
        <dbReference type="ChEBI" id="CHEBI:29035"/>
    </cofactor>
    <text evidence="6">Mg(2+). Can also accept Mn(2+).</text>
</comment>
<feature type="site" description="Transition state stabilizer" evidence="6">
    <location>
        <position position="230"/>
    </location>
</feature>
<keyword evidence="3 6" id="KW-0547">Nucleotide-binding</keyword>
<evidence type="ECO:0000256" key="4">
    <source>
        <dbReference type="ARBA" id="ARBA00022777"/>
    </source>
</evidence>
<keyword evidence="6" id="KW-0479">Metal-binding</keyword>
<reference evidence="8 9" key="1">
    <citation type="submission" date="2023-12" db="EMBL/GenBank/DDBJ databases">
        <title>Baltic Sea Cyanobacteria.</title>
        <authorList>
            <person name="Delbaje E."/>
            <person name="Fewer D.P."/>
            <person name="Shishido T.K."/>
        </authorList>
    </citation>
    <scope>NUCLEOTIDE SEQUENCE [LARGE SCALE GENOMIC DNA]</scope>
    <source>
        <strain evidence="8 9">UHCC 0139</strain>
    </source>
</reference>
<comment type="subunit">
    <text evidence="6">Homodimer.</text>
</comment>
<feature type="active site" description="Proton donor/acceptor" evidence="6">
    <location>
        <position position="142"/>
    </location>
</feature>
<gene>
    <name evidence="6" type="primary">ackA</name>
    <name evidence="8" type="ORF">VB738_02325</name>
</gene>
<protein>
    <recommendedName>
        <fullName evidence="6">Acetate kinase</fullName>
        <ecNumber evidence="6">2.7.2.1</ecNumber>
    </recommendedName>
    <alternativeName>
        <fullName evidence="6">Acetokinase</fullName>
    </alternativeName>
</protein>
<dbReference type="EMBL" id="JAYGHX010000001">
    <property type="protein sequence ID" value="MEA5390089.1"/>
    <property type="molecule type" value="Genomic_DNA"/>
</dbReference>
<sequence>MISPATATLAGEVAGEVLVLNAGSSSLKVSVHNRAGDCLWREQRSWSVGAAEGRAPEERLEAVLDAWLPGVLAGRVAGLTVAGHRVVHGGERFTAPVRLDAAVLAALEELVPLAPLHNGPALRVMRWLSRWQPEITQWACFDTAFHGTLPEAARTYAIPARWRAEGLRRFGFHGLNHQHVAETVARRGEDLRLISCHLGAGCSLCAIRGGRSIATTMGYTPLEGLVMATRSGSVDPGLLLHQLRRGVTAEELDHALQQDSGLLGLSGLSASMKDLRQAAAEGHAGAQLAIDVFRHQLLQGIGAMAASLGGVDVIALTGGIGEHDGALKRELEEALGWLAPFEMLQIPADEEGVIARHCGAAVI</sequence>
<dbReference type="InterPro" id="IPR004372">
    <property type="entry name" value="Ac/propionate_kinase"/>
</dbReference>
<dbReference type="PROSITE" id="PS01075">
    <property type="entry name" value="ACETATE_KINASE_1"/>
    <property type="match status" value="1"/>
</dbReference>
<evidence type="ECO:0000256" key="1">
    <source>
        <dbReference type="ARBA" id="ARBA00008748"/>
    </source>
</evidence>
<dbReference type="SUPFAM" id="SSF53067">
    <property type="entry name" value="Actin-like ATPase domain"/>
    <property type="match status" value="2"/>
</dbReference>